<sequence>MMSWSQGSYHLWAVCQFAVDTSFAPAREAGKSLGSQDPSSSSSESVVSESHFSETKLAAINGSQLHETGEQQSLMENLDTLLDKSDRAHLLVFHLAKSALCTNPTSVSFV</sequence>
<dbReference type="EMBL" id="CAAALY010032830">
    <property type="protein sequence ID" value="VEL17486.1"/>
    <property type="molecule type" value="Genomic_DNA"/>
</dbReference>
<feature type="region of interest" description="Disordered" evidence="1">
    <location>
        <begin position="28"/>
        <end position="50"/>
    </location>
</feature>
<feature type="compositionally biased region" description="Low complexity" evidence="1">
    <location>
        <begin position="39"/>
        <end position="50"/>
    </location>
</feature>
<protein>
    <submittedName>
        <fullName evidence="2">Uncharacterized protein</fullName>
    </submittedName>
</protein>
<comment type="caution">
    <text evidence="2">The sequence shown here is derived from an EMBL/GenBank/DDBJ whole genome shotgun (WGS) entry which is preliminary data.</text>
</comment>
<keyword evidence="3" id="KW-1185">Reference proteome</keyword>
<evidence type="ECO:0000313" key="3">
    <source>
        <dbReference type="Proteomes" id="UP000784294"/>
    </source>
</evidence>
<evidence type="ECO:0000313" key="2">
    <source>
        <dbReference type="EMBL" id="VEL17486.1"/>
    </source>
</evidence>
<proteinExistence type="predicted"/>
<evidence type="ECO:0000256" key="1">
    <source>
        <dbReference type="SAM" id="MobiDB-lite"/>
    </source>
</evidence>
<name>A0A3S5BAA7_9PLAT</name>
<reference evidence="2" key="1">
    <citation type="submission" date="2018-11" db="EMBL/GenBank/DDBJ databases">
        <authorList>
            <consortium name="Pathogen Informatics"/>
        </authorList>
    </citation>
    <scope>NUCLEOTIDE SEQUENCE</scope>
</reference>
<dbReference type="Proteomes" id="UP000784294">
    <property type="component" value="Unassembled WGS sequence"/>
</dbReference>
<gene>
    <name evidence="2" type="ORF">PXEA_LOCUS10926</name>
</gene>
<organism evidence="2 3">
    <name type="scientific">Protopolystoma xenopodis</name>
    <dbReference type="NCBI Taxonomy" id="117903"/>
    <lineage>
        <taxon>Eukaryota</taxon>
        <taxon>Metazoa</taxon>
        <taxon>Spiralia</taxon>
        <taxon>Lophotrochozoa</taxon>
        <taxon>Platyhelminthes</taxon>
        <taxon>Monogenea</taxon>
        <taxon>Polyopisthocotylea</taxon>
        <taxon>Polystomatidea</taxon>
        <taxon>Polystomatidae</taxon>
        <taxon>Protopolystoma</taxon>
    </lineage>
</organism>
<accession>A0A3S5BAA7</accession>
<dbReference type="AlphaFoldDB" id="A0A3S5BAA7"/>